<evidence type="ECO:0000256" key="3">
    <source>
        <dbReference type="ARBA" id="ARBA00023125"/>
    </source>
</evidence>
<accession>A0AAV6KXD5</accession>
<dbReference type="InterPro" id="IPR015300">
    <property type="entry name" value="DNA-bd_pseudobarrel_sf"/>
</dbReference>
<evidence type="ECO:0000313" key="7">
    <source>
        <dbReference type="Proteomes" id="UP000823749"/>
    </source>
</evidence>
<dbReference type="Proteomes" id="UP000823749">
    <property type="component" value="Chromosome 3"/>
</dbReference>
<dbReference type="SUPFAM" id="SSF101936">
    <property type="entry name" value="DNA-binding pseudobarrel domain"/>
    <property type="match status" value="1"/>
</dbReference>
<reference evidence="6" key="1">
    <citation type="submission" date="2020-08" db="EMBL/GenBank/DDBJ databases">
        <title>Plant Genome Project.</title>
        <authorList>
            <person name="Zhang R.-G."/>
        </authorList>
    </citation>
    <scope>NUCLEOTIDE SEQUENCE</scope>
    <source>
        <strain evidence="6">WSP0</strain>
        <tissue evidence="6">Leaf</tissue>
    </source>
</reference>
<name>A0AAV6KXD5_9ERIC</name>
<dbReference type="GO" id="GO:0003677">
    <property type="term" value="F:DNA binding"/>
    <property type="evidence" value="ECO:0007669"/>
    <property type="project" value="UniProtKB-KW"/>
</dbReference>
<proteinExistence type="predicted"/>
<dbReference type="AlphaFoldDB" id="A0AAV6KXD5"/>
<gene>
    <name evidence="6" type="ORF">RHGRI_007627</name>
</gene>
<protein>
    <submittedName>
        <fullName evidence="6">Uncharacterized protein</fullName>
    </submittedName>
</protein>
<keyword evidence="3" id="KW-0238">DNA-binding</keyword>
<dbReference type="GO" id="GO:0005634">
    <property type="term" value="C:nucleus"/>
    <property type="evidence" value="ECO:0007669"/>
    <property type="project" value="UniProtKB-SubCell"/>
</dbReference>
<evidence type="ECO:0000256" key="5">
    <source>
        <dbReference type="ARBA" id="ARBA00023242"/>
    </source>
</evidence>
<organism evidence="6 7">
    <name type="scientific">Rhododendron griersonianum</name>
    <dbReference type="NCBI Taxonomy" id="479676"/>
    <lineage>
        <taxon>Eukaryota</taxon>
        <taxon>Viridiplantae</taxon>
        <taxon>Streptophyta</taxon>
        <taxon>Embryophyta</taxon>
        <taxon>Tracheophyta</taxon>
        <taxon>Spermatophyta</taxon>
        <taxon>Magnoliopsida</taxon>
        <taxon>eudicotyledons</taxon>
        <taxon>Gunneridae</taxon>
        <taxon>Pentapetalae</taxon>
        <taxon>asterids</taxon>
        <taxon>Ericales</taxon>
        <taxon>Ericaceae</taxon>
        <taxon>Ericoideae</taxon>
        <taxon>Rhodoreae</taxon>
        <taxon>Rhododendron</taxon>
    </lineage>
</organism>
<evidence type="ECO:0000256" key="4">
    <source>
        <dbReference type="ARBA" id="ARBA00023163"/>
    </source>
</evidence>
<sequence length="378" mass="43840">MHPKSQDWLASTCPTYVGNITVRKNSNDERRGSDYYLQTDDGRVVLVASSFPRTSKNLRYIVNREFIIRYSSMFNLGTIFEWDACDQFKHWMQSLVNCTPWYIQPHLRAINQLGPPDKHPVHHSCWFLAPINLQYNEMKVQIPSLFQQYMFAPRQAIVTKKSGQRSYHAKIEDFVITIGWQNIILDHTFGKGYTALFGLIGHLMLDMFIFYCEGNSIQYNWSTTEPVKHLNAPSTWDSNQMFTKVTGANLVTACSPHLFRQISAEYRFCREITPANWSAMELCPTLQELAYGEGLNQFTVKTKEQAWYISYADGCLHGLGWESFVIAHTLREDGTLVFSMDVDLNLVAMVFDQEGCERTFYWYTNRDDDATSFNQDMQ</sequence>
<keyword evidence="4" id="KW-0804">Transcription</keyword>
<comment type="subcellular location">
    <subcellularLocation>
        <location evidence="1">Nucleus</location>
    </subcellularLocation>
</comment>
<evidence type="ECO:0000256" key="2">
    <source>
        <dbReference type="ARBA" id="ARBA00023015"/>
    </source>
</evidence>
<keyword evidence="7" id="KW-1185">Reference proteome</keyword>
<evidence type="ECO:0000313" key="6">
    <source>
        <dbReference type="EMBL" id="KAG5557443.1"/>
    </source>
</evidence>
<dbReference type="EMBL" id="JACTNZ010000003">
    <property type="protein sequence ID" value="KAG5557443.1"/>
    <property type="molecule type" value="Genomic_DNA"/>
</dbReference>
<comment type="caution">
    <text evidence="6">The sequence shown here is derived from an EMBL/GenBank/DDBJ whole genome shotgun (WGS) entry which is preliminary data.</text>
</comment>
<keyword evidence="5" id="KW-0539">Nucleus</keyword>
<evidence type="ECO:0000256" key="1">
    <source>
        <dbReference type="ARBA" id="ARBA00004123"/>
    </source>
</evidence>
<keyword evidence="2" id="KW-0805">Transcription regulation</keyword>